<dbReference type="PANTHER" id="PTHR33337">
    <property type="entry name" value="GFA DOMAIN-CONTAINING PROTEIN"/>
    <property type="match status" value="1"/>
</dbReference>
<evidence type="ECO:0000313" key="7">
    <source>
        <dbReference type="EMBL" id="EOW82887.1"/>
    </source>
</evidence>
<dbReference type="Proteomes" id="UP000014160">
    <property type="component" value="Unassembled WGS sequence"/>
</dbReference>
<dbReference type="EMBL" id="ASWH01000001">
    <property type="protein sequence ID" value="EOW82887.1"/>
    <property type="molecule type" value="Genomic_DNA"/>
</dbReference>
<evidence type="ECO:0000313" key="8">
    <source>
        <dbReference type="Proteomes" id="UP000013750"/>
    </source>
</evidence>
<evidence type="ECO:0000259" key="5">
    <source>
        <dbReference type="PROSITE" id="PS51891"/>
    </source>
</evidence>
<keyword evidence="2" id="KW-0479">Metal-binding</keyword>
<dbReference type="EMBL" id="AJDQ01000006">
    <property type="protein sequence ID" value="EOI57539.1"/>
    <property type="molecule type" value="Genomic_DNA"/>
</dbReference>
<keyword evidence="3" id="KW-0862">Zinc</keyword>
<feature type="domain" description="CENP-V/GFA" evidence="5">
    <location>
        <begin position="3"/>
        <end position="111"/>
    </location>
</feature>
<keyword evidence="9" id="KW-1185">Reference proteome</keyword>
<evidence type="ECO:0000256" key="2">
    <source>
        <dbReference type="ARBA" id="ARBA00022723"/>
    </source>
</evidence>
<dbReference type="RefSeq" id="WP_010780167.1">
    <property type="nucleotide sequence ID" value="NZ_ASWH01000001.1"/>
</dbReference>
<evidence type="ECO:0000256" key="3">
    <source>
        <dbReference type="ARBA" id="ARBA00022833"/>
    </source>
</evidence>
<proteinExistence type="inferred from homology"/>
<dbReference type="GO" id="GO:0016846">
    <property type="term" value="F:carbon-sulfur lyase activity"/>
    <property type="evidence" value="ECO:0007669"/>
    <property type="project" value="InterPro"/>
</dbReference>
<dbReference type="InterPro" id="IPR006913">
    <property type="entry name" value="CENP-V/GFA"/>
</dbReference>
<dbReference type="PROSITE" id="PS51891">
    <property type="entry name" value="CENP_V_GFA"/>
    <property type="match status" value="1"/>
</dbReference>
<dbReference type="PANTHER" id="PTHR33337:SF40">
    <property type="entry name" value="CENP-V_GFA DOMAIN-CONTAINING PROTEIN-RELATED"/>
    <property type="match status" value="1"/>
</dbReference>
<dbReference type="PATRIC" id="fig|1158614.3.peg.1768"/>
<evidence type="ECO:0000256" key="4">
    <source>
        <dbReference type="ARBA" id="ARBA00023239"/>
    </source>
</evidence>
<dbReference type="InterPro" id="IPR011057">
    <property type="entry name" value="Mss4-like_sf"/>
</dbReference>
<evidence type="ECO:0000256" key="1">
    <source>
        <dbReference type="ARBA" id="ARBA00005495"/>
    </source>
</evidence>
<gene>
    <name evidence="7" type="ORF">I592_02208</name>
    <name evidence="6" type="ORF">UKC_01759</name>
</gene>
<keyword evidence="4" id="KW-0456">Lyase</keyword>
<name>R2XRM9_9ENTE</name>
<dbReference type="OrthoDB" id="4188830at2"/>
<accession>R2XRM9</accession>
<dbReference type="eggNOG" id="COG3791">
    <property type="taxonomic scope" value="Bacteria"/>
</dbReference>
<comment type="similarity">
    <text evidence="1">Belongs to the Gfa family.</text>
</comment>
<dbReference type="Gene3D" id="3.90.1590.10">
    <property type="entry name" value="glutathione-dependent formaldehyde- activating enzyme (gfa)"/>
    <property type="match status" value="1"/>
</dbReference>
<evidence type="ECO:0000313" key="9">
    <source>
        <dbReference type="Proteomes" id="UP000014160"/>
    </source>
</evidence>
<dbReference type="Pfam" id="PF04828">
    <property type="entry name" value="GFA"/>
    <property type="match status" value="1"/>
</dbReference>
<comment type="caution">
    <text evidence="6">The sequence shown here is derived from an EMBL/GenBank/DDBJ whole genome shotgun (WGS) entry which is preliminary data.</text>
</comment>
<evidence type="ECO:0000313" key="6">
    <source>
        <dbReference type="EMBL" id="EOI57539.1"/>
    </source>
</evidence>
<dbReference type="Proteomes" id="UP000013750">
    <property type="component" value="Unassembled WGS sequence"/>
</dbReference>
<dbReference type="GO" id="GO:0046872">
    <property type="term" value="F:metal ion binding"/>
    <property type="evidence" value="ECO:0007669"/>
    <property type="project" value="UniProtKB-KW"/>
</dbReference>
<reference evidence="6 8" key="1">
    <citation type="submission" date="2013-02" db="EMBL/GenBank/DDBJ databases">
        <title>The Genome Sequence of Enterococcus gilvus ATCC BAA-350.</title>
        <authorList>
            <consortium name="The Broad Institute Genome Sequencing Platform"/>
            <consortium name="The Broad Institute Genome Sequencing Center for Infectious Disease"/>
            <person name="Earl A.M."/>
            <person name="Gilmore M.S."/>
            <person name="Lebreton F."/>
            <person name="Walker B."/>
            <person name="Young S.K."/>
            <person name="Zeng Q."/>
            <person name="Gargeya S."/>
            <person name="Fitzgerald M."/>
            <person name="Haas B."/>
            <person name="Abouelleil A."/>
            <person name="Alvarado L."/>
            <person name="Arachchi H.M."/>
            <person name="Berlin A.M."/>
            <person name="Chapman S.B."/>
            <person name="Dewar J."/>
            <person name="Goldberg J."/>
            <person name="Griggs A."/>
            <person name="Gujja S."/>
            <person name="Hansen M."/>
            <person name="Howarth C."/>
            <person name="Imamovic A."/>
            <person name="Larimer J."/>
            <person name="McCowan C."/>
            <person name="Murphy C."/>
            <person name="Neiman D."/>
            <person name="Pearson M."/>
            <person name="Priest M."/>
            <person name="Roberts A."/>
            <person name="Saif S."/>
            <person name="Shea T."/>
            <person name="Sisk P."/>
            <person name="Sykes S."/>
            <person name="Wortman J."/>
            <person name="Nusbaum C."/>
            <person name="Birren B."/>
        </authorList>
    </citation>
    <scope>NUCLEOTIDE SEQUENCE [LARGE SCALE GENOMIC DNA]</scope>
    <source>
        <strain evidence="6 8">ATCC BAA-350</strain>
    </source>
</reference>
<protein>
    <recommendedName>
        <fullName evidence="5">CENP-V/GFA domain-containing protein</fullName>
    </recommendedName>
</protein>
<reference evidence="7 9" key="2">
    <citation type="submission" date="2013-03" db="EMBL/GenBank/DDBJ databases">
        <title>The Genome Sequence of Enterococcus gilvus ATCC BAA-350 (PacBio/Illumina hybrid assembly).</title>
        <authorList>
            <consortium name="The Broad Institute Genomics Platform"/>
            <consortium name="The Broad Institute Genome Sequencing Center for Infectious Disease"/>
            <person name="Earl A."/>
            <person name="Russ C."/>
            <person name="Gilmore M."/>
            <person name="Surin D."/>
            <person name="Walker B."/>
            <person name="Young S."/>
            <person name="Zeng Q."/>
            <person name="Gargeya S."/>
            <person name="Fitzgerald M."/>
            <person name="Haas B."/>
            <person name="Abouelleil A."/>
            <person name="Allen A.W."/>
            <person name="Alvarado L."/>
            <person name="Arachchi H.M."/>
            <person name="Berlin A.M."/>
            <person name="Chapman S.B."/>
            <person name="Gainer-Dewar J."/>
            <person name="Goldberg J."/>
            <person name="Griggs A."/>
            <person name="Gujja S."/>
            <person name="Hansen M."/>
            <person name="Howarth C."/>
            <person name="Imamovic A."/>
            <person name="Ireland A."/>
            <person name="Larimer J."/>
            <person name="McCowan C."/>
            <person name="Murphy C."/>
            <person name="Pearson M."/>
            <person name="Poon T.W."/>
            <person name="Priest M."/>
            <person name="Roberts A."/>
            <person name="Saif S."/>
            <person name="Shea T."/>
            <person name="Sisk P."/>
            <person name="Sykes S."/>
            <person name="Wortman J."/>
            <person name="Nusbaum C."/>
            <person name="Birren B."/>
        </authorList>
    </citation>
    <scope>NUCLEOTIDE SEQUENCE [LARGE SCALE GENOMIC DNA]</scope>
    <source>
        <strain evidence="7 9">ATCC BAA-350</strain>
    </source>
</reference>
<sequence>MNAAGSCLCGEVNIVIPEIAEEITVCHCHMCQKFFGGPFLSLSGILPEAFVMRGETKIRRFMSSEWAERGSCKVCGSSLFYHSLADDTYYFPTGLFDALDHAMLKEEIFYDQKPAFFHYQESTEKLTEAAFMERLFDDLE</sequence>
<dbReference type="SUPFAM" id="SSF51316">
    <property type="entry name" value="Mss4-like"/>
    <property type="match status" value="1"/>
</dbReference>
<dbReference type="HOGENOM" id="CLU_055491_4_1_9"/>
<dbReference type="AlphaFoldDB" id="R2XRM9"/>
<organism evidence="6 8">
    <name type="scientific">Enterococcus gilvus ATCC BAA-350</name>
    <dbReference type="NCBI Taxonomy" id="1158614"/>
    <lineage>
        <taxon>Bacteria</taxon>
        <taxon>Bacillati</taxon>
        <taxon>Bacillota</taxon>
        <taxon>Bacilli</taxon>
        <taxon>Lactobacillales</taxon>
        <taxon>Enterococcaceae</taxon>
        <taxon>Enterococcus</taxon>
    </lineage>
</organism>